<organism evidence="2 3">
    <name type="scientific">Candidatus Ozemobacter sibiricus</name>
    <dbReference type="NCBI Taxonomy" id="2268124"/>
    <lineage>
        <taxon>Bacteria</taxon>
        <taxon>Candidatus Ozemobacteria</taxon>
        <taxon>Candidatus Ozemobacterales</taxon>
        <taxon>Candidatus Ozemobacteraceae</taxon>
        <taxon>Candidatus Ozemobacter</taxon>
    </lineage>
</organism>
<dbReference type="Proteomes" id="UP000252355">
    <property type="component" value="Unassembled WGS sequence"/>
</dbReference>
<gene>
    <name evidence="2" type="ORF">OZSIB_0138</name>
</gene>
<feature type="region of interest" description="Disordered" evidence="1">
    <location>
        <begin position="1"/>
        <end position="47"/>
    </location>
</feature>
<protein>
    <submittedName>
        <fullName evidence="2">Uncharacterized protein</fullName>
    </submittedName>
</protein>
<sequence>MVIAMRGRAPTAAEQTMAAQRPASPRGLAAWPARAGQLSVPAGAPPP</sequence>
<dbReference type="EMBL" id="QOQW01000014">
    <property type="protein sequence ID" value="RCK79267.1"/>
    <property type="molecule type" value="Genomic_DNA"/>
</dbReference>
<evidence type="ECO:0000313" key="3">
    <source>
        <dbReference type="Proteomes" id="UP000252355"/>
    </source>
</evidence>
<name>A0A367ZN29_9BACT</name>
<proteinExistence type="predicted"/>
<comment type="caution">
    <text evidence="2">The sequence shown here is derived from an EMBL/GenBank/DDBJ whole genome shotgun (WGS) entry which is preliminary data.</text>
</comment>
<dbReference type="AlphaFoldDB" id="A0A367ZN29"/>
<accession>A0A367ZN29</accession>
<reference evidence="2 3" key="1">
    <citation type="submission" date="2018-05" db="EMBL/GenBank/DDBJ databases">
        <title>A metagenomic window into the 2 km-deep terrestrial subsurface aquifer revealed taxonomically and functionally diverse microbial community comprising novel uncultured bacterial lineages.</title>
        <authorList>
            <person name="Kadnikov V.V."/>
            <person name="Mardanov A.V."/>
            <person name="Beletsky A.V."/>
            <person name="Banks D."/>
            <person name="Pimenov N.V."/>
            <person name="Frank Y.A."/>
            <person name="Karnachuk O.V."/>
            <person name="Ravin N.V."/>
        </authorList>
    </citation>
    <scope>NUCLEOTIDE SEQUENCE [LARGE SCALE GENOMIC DNA]</scope>
    <source>
        <strain evidence="2">BY5</strain>
    </source>
</reference>
<evidence type="ECO:0000313" key="2">
    <source>
        <dbReference type="EMBL" id="RCK79267.1"/>
    </source>
</evidence>
<evidence type="ECO:0000256" key="1">
    <source>
        <dbReference type="SAM" id="MobiDB-lite"/>
    </source>
</evidence>